<dbReference type="PANTHER" id="PTHR10780:SF18">
    <property type="entry name" value="LD43650P"/>
    <property type="match status" value="1"/>
</dbReference>
<sequence length="345" mass="38494">MEVAYIKEREGFLGLYSGVKPKLISVIICFSASHQASLKLNPKSARQAEDINALAVSTCKEVTIRSFGIILSHPFQGKYHRMRFFSPLALIMLLQLHYNAQVWEDGERKDEEGMELKESKGLFDSLFEVYHTNGILGFFSGLIPRLLGEALTIMIANVLIHCIKTWSRPSQTFQYIPPIINVFHFAGTCTTSDLSHQQKGTHGPLFPSILTVTILRDGMIEREEMSVEVARDSAEAAAADEAIGAENTFATAVVVRTAENGALGNASRGGRWARRVMNIAHHLVAGRPPLMPSYKSWLDCWDHLKGQRQLSRGSNVLFRRFLGPSSYLVPGSDSVNQRYPLQKDM</sequence>
<comment type="subcellular location">
    <subcellularLocation>
        <location evidence="1">Mitochondrion outer membrane</location>
        <topology evidence="1">Multi-pass membrane protein</topology>
    </subcellularLocation>
</comment>
<accession>A0A7R8X5U1</accession>
<keyword evidence="6" id="KW-0496">Mitochondrion</keyword>
<keyword evidence="4" id="KW-1000">Mitochondrion outer membrane</keyword>
<keyword evidence="3" id="KW-0677">Repeat</keyword>
<keyword evidence="7" id="KW-0472">Membrane</keyword>
<dbReference type="Gene3D" id="1.50.40.10">
    <property type="entry name" value="Mitochondrial carrier domain"/>
    <property type="match status" value="1"/>
</dbReference>
<proteinExistence type="predicted"/>
<dbReference type="Proteomes" id="UP000677054">
    <property type="component" value="Unassembled WGS sequence"/>
</dbReference>
<dbReference type="GO" id="GO:0005741">
    <property type="term" value="C:mitochondrial outer membrane"/>
    <property type="evidence" value="ECO:0007669"/>
    <property type="project" value="UniProtKB-SubCell"/>
</dbReference>
<evidence type="ECO:0000256" key="7">
    <source>
        <dbReference type="ARBA" id="ARBA00023136"/>
    </source>
</evidence>
<evidence type="ECO:0000256" key="4">
    <source>
        <dbReference type="ARBA" id="ARBA00022787"/>
    </source>
</evidence>
<dbReference type="EMBL" id="CAJPEV010000143">
    <property type="protein sequence ID" value="CAG0881315.1"/>
    <property type="molecule type" value="Genomic_DNA"/>
</dbReference>
<dbReference type="PANTHER" id="PTHR10780">
    <property type="entry name" value="MITOCHONDRIAL CARRIER HOMOLOG"/>
    <property type="match status" value="1"/>
</dbReference>
<dbReference type="AlphaFoldDB" id="A0A7R8X5U1"/>
<protein>
    <submittedName>
        <fullName evidence="8">Uncharacterized protein</fullName>
    </submittedName>
</protein>
<name>A0A7R8X5U1_9CRUS</name>
<keyword evidence="5" id="KW-1133">Transmembrane helix</keyword>
<keyword evidence="9" id="KW-1185">Reference proteome</keyword>
<evidence type="ECO:0000256" key="2">
    <source>
        <dbReference type="ARBA" id="ARBA00022692"/>
    </source>
</evidence>
<evidence type="ECO:0000256" key="5">
    <source>
        <dbReference type="ARBA" id="ARBA00022989"/>
    </source>
</evidence>
<evidence type="ECO:0000256" key="6">
    <source>
        <dbReference type="ARBA" id="ARBA00023128"/>
    </source>
</evidence>
<keyword evidence="2" id="KW-0812">Transmembrane</keyword>
<organism evidence="8">
    <name type="scientific">Darwinula stevensoni</name>
    <dbReference type="NCBI Taxonomy" id="69355"/>
    <lineage>
        <taxon>Eukaryota</taxon>
        <taxon>Metazoa</taxon>
        <taxon>Ecdysozoa</taxon>
        <taxon>Arthropoda</taxon>
        <taxon>Crustacea</taxon>
        <taxon>Oligostraca</taxon>
        <taxon>Ostracoda</taxon>
        <taxon>Podocopa</taxon>
        <taxon>Podocopida</taxon>
        <taxon>Darwinulocopina</taxon>
        <taxon>Darwinuloidea</taxon>
        <taxon>Darwinulidae</taxon>
        <taxon>Darwinula</taxon>
    </lineage>
</organism>
<evidence type="ECO:0000256" key="1">
    <source>
        <dbReference type="ARBA" id="ARBA00004374"/>
    </source>
</evidence>
<dbReference type="SUPFAM" id="SSF103506">
    <property type="entry name" value="Mitochondrial carrier"/>
    <property type="match status" value="1"/>
</dbReference>
<gene>
    <name evidence="8" type="ORF">DSTB1V02_LOCUS1505</name>
</gene>
<evidence type="ECO:0000313" key="9">
    <source>
        <dbReference type="Proteomes" id="UP000677054"/>
    </source>
</evidence>
<dbReference type="EMBL" id="LR899660">
    <property type="protein sequence ID" value="CAD7241517.1"/>
    <property type="molecule type" value="Genomic_DNA"/>
</dbReference>
<dbReference type="InterPro" id="IPR023395">
    <property type="entry name" value="MCP_dom_sf"/>
</dbReference>
<dbReference type="OrthoDB" id="10253709at2759"/>
<evidence type="ECO:0000313" key="8">
    <source>
        <dbReference type="EMBL" id="CAD7241517.1"/>
    </source>
</evidence>
<reference evidence="8" key="1">
    <citation type="submission" date="2020-11" db="EMBL/GenBank/DDBJ databases">
        <authorList>
            <person name="Tran Van P."/>
        </authorList>
    </citation>
    <scope>NUCLEOTIDE SEQUENCE</scope>
</reference>
<evidence type="ECO:0000256" key="3">
    <source>
        <dbReference type="ARBA" id="ARBA00022737"/>
    </source>
</evidence>